<dbReference type="InterPro" id="IPR029060">
    <property type="entry name" value="PIN-like_dom_sf"/>
</dbReference>
<accession>A0A1D8UYM7</accession>
<gene>
    <name evidence="1" type="ORF">A0U89_15455</name>
</gene>
<dbReference type="Proteomes" id="UP000179145">
    <property type="component" value="Plasmid pKB14400_2"/>
</dbReference>
<sequence length="335" mass="38372">MNLPTRILLDTNVWSAFARDGVGPDLFRAVKTAGATLVVPPLILYEALATPSAESRRHLVSLLTMRTWKRLMPEAYTQCLEIISEIRRLRPAWLRSQPDMQRFTKQRYDWTRKTGGLWERARFRTEETGTFLGISDGWSRALLEQARWGSQEQRRLVHSQGVRAIGPLKNFTATFPGNSPEGMGNEPFQLWRVSTWSCTRKALEISRHPYRDWLEPFLDFDLIECSEISWNRFWLREIAEAEMPRLWLQWAFEMLQSTQKVTPGTPGDAALSNYLPECDLVISADANFIRNVERIRDDAPFYIPDAAHVPAGSGMVAETLALIGGRKHQKPKASL</sequence>
<reference evidence="1 2" key="1">
    <citation type="journal article" date="2016" name="Microb. Cell Fact.">
        <title>Dissection of exopolysaccharide biosynthesis in Kozakia baliensis.</title>
        <authorList>
            <person name="Brandt J.U."/>
            <person name="Jakob F."/>
            <person name="Behr J."/>
            <person name="Geissler A.J."/>
            <person name="Vogel R.F."/>
        </authorList>
    </citation>
    <scope>NUCLEOTIDE SEQUENCE [LARGE SCALE GENOMIC DNA]</scope>
    <source>
        <strain evidence="1 2">DSM 14400</strain>
        <plasmid evidence="2">Plasmid pkb14400_2</plasmid>
    </source>
</reference>
<name>A0A1D8UYM7_9PROT</name>
<evidence type="ECO:0000313" key="1">
    <source>
        <dbReference type="EMBL" id="AOX18701.1"/>
    </source>
</evidence>
<evidence type="ECO:0000313" key="2">
    <source>
        <dbReference type="Proteomes" id="UP000179145"/>
    </source>
</evidence>
<dbReference type="SUPFAM" id="SSF88723">
    <property type="entry name" value="PIN domain-like"/>
    <property type="match status" value="1"/>
</dbReference>
<proteinExistence type="predicted"/>
<keyword evidence="2" id="KW-1185">Reference proteome</keyword>
<dbReference type="KEGG" id="kba:A0U89_15455"/>
<protein>
    <submittedName>
        <fullName evidence="1">Uncharacterized protein</fullName>
    </submittedName>
</protein>
<dbReference type="EMBL" id="CP014676">
    <property type="protein sequence ID" value="AOX18701.1"/>
    <property type="molecule type" value="Genomic_DNA"/>
</dbReference>
<organism evidence="1 2">
    <name type="scientific">Kozakia baliensis</name>
    <dbReference type="NCBI Taxonomy" id="153496"/>
    <lineage>
        <taxon>Bacteria</taxon>
        <taxon>Pseudomonadati</taxon>
        <taxon>Pseudomonadota</taxon>
        <taxon>Alphaproteobacteria</taxon>
        <taxon>Acetobacterales</taxon>
        <taxon>Acetobacteraceae</taxon>
        <taxon>Kozakia</taxon>
    </lineage>
</organism>
<geneLocation type="plasmid" evidence="2">
    <name>pkb14400_2</name>
</geneLocation>
<dbReference type="AlphaFoldDB" id="A0A1D8UYM7"/>
<keyword evidence="1" id="KW-0614">Plasmid</keyword>